<dbReference type="Proteomes" id="UP000020529">
    <property type="component" value="Unassembled WGS sequence"/>
</dbReference>
<name>A0A015UH33_BACFG</name>
<dbReference type="InterPro" id="IPR045724">
    <property type="entry name" value="DUF6078"/>
</dbReference>
<gene>
    <name evidence="1" type="ORF">M124_2953</name>
</gene>
<dbReference type="Pfam" id="PF19555">
    <property type="entry name" value="DUF6078"/>
    <property type="match status" value="1"/>
</dbReference>
<reference evidence="1 2" key="1">
    <citation type="submission" date="2014-02" db="EMBL/GenBank/DDBJ databases">
        <authorList>
            <person name="Sears C."/>
            <person name="Carroll K."/>
            <person name="Sack B.R."/>
            <person name="Qadri F."/>
            <person name="Myers L.L."/>
            <person name="Chung G.-T."/>
            <person name="Escheverria P."/>
            <person name="Fraser C.M."/>
            <person name="Sadzewicz L."/>
            <person name="Shefchek K.A."/>
            <person name="Tallon L."/>
            <person name="Das S.P."/>
            <person name="Daugherty S."/>
            <person name="Mongodin E.F."/>
        </authorList>
    </citation>
    <scope>NUCLEOTIDE SEQUENCE [LARGE SCALE GENOMIC DNA]</scope>
    <source>
        <strain evidence="2">3988T(B)14</strain>
    </source>
</reference>
<dbReference type="PATRIC" id="fig|1339315.3.peg.3631"/>
<evidence type="ECO:0000313" key="1">
    <source>
        <dbReference type="EMBL" id="EXY73248.1"/>
    </source>
</evidence>
<dbReference type="EMBL" id="JGCY01000370">
    <property type="protein sequence ID" value="EXY73248.1"/>
    <property type="molecule type" value="Genomic_DNA"/>
</dbReference>
<accession>A0A015UH33</accession>
<evidence type="ECO:0000313" key="2">
    <source>
        <dbReference type="Proteomes" id="UP000020529"/>
    </source>
</evidence>
<comment type="caution">
    <text evidence="1">The sequence shown here is derived from an EMBL/GenBank/DDBJ whole genome shotgun (WGS) entry which is preliminary data.</text>
</comment>
<protein>
    <submittedName>
        <fullName evidence="1">Uncharacterized protein</fullName>
    </submittedName>
</protein>
<organism evidence="1 2">
    <name type="scientific">Bacteroides fragilis str. 3988T(B)14</name>
    <dbReference type="NCBI Taxonomy" id="1339315"/>
    <lineage>
        <taxon>Bacteria</taxon>
        <taxon>Pseudomonadati</taxon>
        <taxon>Bacteroidota</taxon>
        <taxon>Bacteroidia</taxon>
        <taxon>Bacteroidales</taxon>
        <taxon>Bacteroidaceae</taxon>
        <taxon>Bacteroides</taxon>
    </lineage>
</organism>
<dbReference type="RefSeq" id="WP_005790332.1">
    <property type="nucleotide sequence ID" value="NZ_JGCY01000370.1"/>
</dbReference>
<proteinExistence type="predicted"/>
<dbReference type="AlphaFoldDB" id="A0A015UH33"/>
<sequence>MTPDFDYSEVPFGFNYCLNKSCKQASTCLRYRLYTHIPAACQTIRIINPVYAATIDDVCPFFMPDKKVRYALGITHLLDHVPYSDAVSIKRQMLAHFKQATYYRCRRKERMLDPSEQEYIRKLFVSKGIKELPVYDEYIEKYDW</sequence>